<organism evidence="12 13">
    <name type="scientific">Mycoemilia scoparia</name>
    <dbReference type="NCBI Taxonomy" id="417184"/>
    <lineage>
        <taxon>Eukaryota</taxon>
        <taxon>Fungi</taxon>
        <taxon>Fungi incertae sedis</taxon>
        <taxon>Zoopagomycota</taxon>
        <taxon>Kickxellomycotina</taxon>
        <taxon>Kickxellomycetes</taxon>
        <taxon>Kickxellales</taxon>
        <taxon>Kickxellaceae</taxon>
        <taxon>Mycoemilia</taxon>
    </lineage>
</organism>
<comment type="subcellular location">
    <subcellularLocation>
        <location evidence="1">Chromosome</location>
    </subcellularLocation>
</comment>
<dbReference type="OrthoDB" id="308383at2759"/>
<dbReference type="SMART" id="SM00317">
    <property type="entry name" value="SET"/>
    <property type="match status" value="1"/>
</dbReference>
<feature type="compositionally biased region" description="Polar residues" evidence="8">
    <location>
        <begin position="9"/>
        <end position="22"/>
    </location>
</feature>
<keyword evidence="5" id="KW-0949">S-adenosyl-L-methionine</keyword>
<dbReference type="InterPro" id="IPR046341">
    <property type="entry name" value="SET_dom_sf"/>
</dbReference>
<evidence type="ECO:0000259" key="10">
    <source>
        <dbReference type="PROSITE" id="PS50867"/>
    </source>
</evidence>
<keyword evidence="7" id="KW-0862">Zinc</keyword>
<dbReference type="GO" id="GO:0032259">
    <property type="term" value="P:methylation"/>
    <property type="evidence" value="ECO:0007669"/>
    <property type="project" value="UniProtKB-KW"/>
</dbReference>
<dbReference type="InterPro" id="IPR003616">
    <property type="entry name" value="Post-SET_dom"/>
</dbReference>
<proteinExistence type="predicted"/>
<dbReference type="GO" id="GO:0046974">
    <property type="term" value="F:histone H3K9 methyltransferase activity"/>
    <property type="evidence" value="ECO:0007669"/>
    <property type="project" value="TreeGrafter"/>
</dbReference>
<keyword evidence="3 12" id="KW-0489">Methyltransferase</keyword>
<protein>
    <submittedName>
        <fullName evidence="12">Translation initiation factor activity protein</fullName>
        <ecNumber evidence="12">2.1.1.354</ecNumber>
    </submittedName>
</protein>
<evidence type="ECO:0000313" key="13">
    <source>
        <dbReference type="Proteomes" id="UP001150538"/>
    </source>
</evidence>
<dbReference type="Pfam" id="PF05033">
    <property type="entry name" value="Pre-SET"/>
    <property type="match status" value="1"/>
</dbReference>
<evidence type="ECO:0000256" key="7">
    <source>
        <dbReference type="ARBA" id="ARBA00022833"/>
    </source>
</evidence>
<feature type="domain" description="SET" evidence="9">
    <location>
        <begin position="207"/>
        <end position="334"/>
    </location>
</feature>
<evidence type="ECO:0000256" key="6">
    <source>
        <dbReference type="ARBA" id="ARBA00022723"/>
    </source>
</evidence>
<dbReference type="GO" id="GO:0003743">
    <property type="term" value="F:translation initiation factor activity"/>
    <property type="evidence" value="ECO:0007669"/>
    <property type="project" value="UniProtKB-KW"/>
</dbReference>
<dbReference type="Gene3D" id="2.170.270.10">
    <property type="entry name" value="SET domain"/>
    <property type="match status" value="1"/>
</dbReference>
<feature type="region of interest" description="Disordered" evidence="8">
    <location>
        <begin position="1"/>
        <end position="72"/>
    </location>
</feature>
<keyword evidence="6" id="KW-0479">Metal-binding</keyword>
<evidence type="ECO:0000259" key="9">
    <source>
        <dbReference type="PROSITE" id="PS50280"/>
    </source>
</evidence>
<evidence type="ECO:0000256" key="3">
    <source>
        <dbReference type="ARBA" id="ARBA00022603"/>
    </source>
</evidence>
<evidence type="ECO:0000259" key="11">
    <source>
        <dbReference type="PROSITE" id="PS50868"/>
    </source>
</evidence>
<dbReference type="GO" id="GO:0005634">
    <property type="term" value="C:nucleus"/>
    <property type="evidence" value="ECO:0007669"/>
    <property type="project" value="InterPro"/>
</dbReference>
<name>A0A9W8DWF6_9FUNG</name>
<accession>A0A9W8DWF6</accession>
<keyword evidence="2" id="KW-0158">Chromosome</keyword>
<dbReference type="SMART" id="SM00468">
    <property type="entry name" value="PreSET"/>
    <property type="match status" value="1"/>
</dbReference>
<comment type="caution">
    <text evidence="12">The sequence shown here is derived from an EMBL/GenBank/DDBJ whole genome shotgun (WGS) entry which is preliminary data.</text>
</comment>
<sequence>MAQPYVSDSILSTPNIGNSSSPILVDSEIDSSDDEPLIQIHNEAKTKNLSPKASGYAKNDEPPDSFESTTVLSSGKVLPPNVLEFYKILKGAKGPPITVVNNVDNEGPPPNFTYIDDNIWSPDVPQPSREAVCGCECSDGQSCFVPDPDNGTIESECLCMDLQSSVMPYDSNGLLITESGSSIYECNHMCSCGPDCHMRVVQKGRTVPLRIFKSKNRGWGVDAMTLIKKGQFICEYVGEIITYIEAEHRLSSEVELGTSYLFDLDSEVQEHEFSDFTIDARHYGNISRFINHSCEPNIEIRAVFIEHWDKRLHRLALFARRDIMPGEELAFDYNPGRKFIDSDSDLNHSENLVHKNNMPRSGQKASTTIPKHFICYCGTASCRGKIFT</sequence>
<evidence type="ECO:0000256" key="4">
    <source>
        <dbReference type="ARBA" id="ARBA00022679"/>
    </source>
</evidence>
<dbReference type="PANTHER" id="PTHR46223">
    <property type="entry name" value="HISTONE-LYSINE N-METHYLTRANSFERASE SUV39H"/>
    <property type="match status" value="1"/>
</dbReference>
<dbReference type="GO" id="GO:0008270">
    <property type="term" value="F:zinc ion binding"/>
    <property type="evidence" value="ECO:0007669"/>
    <property type="project" value="InterPro"/>
</dbReference>
<evidence type="ECO:0000256" key="8">
    <source>
        <dbReference type="SAM" id="MobiDB-lite"/>
    </source>
</evidence>
<feature type="compositionally biased region" description="Acidic residues" evidence="8">
    <location>
        <begin position="27"/>
        <end position="36"/>
    </location>
</feature>
<dbReference type="EC" id="2.1.1.354" evidence="12"/>
<dbReference type="InterPro" id="IPR001214">
    <property type="entry name" value="SET_dom"/>
</dbReference>
<keyword evidence="4 12" id="KW-0808">Transferase</keyword>
<dbReference type="PROSITE" id="PS50868">
    <property type="entry name" value="POST_SET"/>
    <property type="match status" value="1"/>
</dbReference>
<dbReference type="AlphaFoldDB" id="A0A9W8DWF6"/>
<dbReference type="GO" id="GO:0005694">
    <property type="term" value="C:chromosome"/>
    <property type="evidence" value="ECO:0007669"/>
    <property type="project" value="UniProtKB-SubCell"/>
</dbReference>
<feature type="domain" description="Pre-SET" evidence="10">
    <location>
        <begin position="133"/>
        <end position="204"/>
    </location>
</feature>
<reference evidence="12" key="1">
    <citation type="submission" date="2022-07" db="EMBL/GenBank/DDBJ databases">
        <title>Phylogenomic reconstructions and comparative analyses of Kickxellomycotina fungi.</title>
        <authorList>
            <person name="Reynolds N.K."/>
            <person name="Stajich J.E."/>
            <person name="Barry K."/>
            <person name="Grigoriev I.V."/>
            <person name="Crous P."/>
            <person name="Smith M.E."/>
        </authorList>
    </citation>
    <scope>NUCLEOTIDE SEQUENCE</scope>
    <source>
        <strain evidence="12">NBRC 100468</strain>
    </source>
</reference>
<dbReference type="GO" id="GO:0140999">
    <property type="term" value="F:histone H3K4 trimethyltransferase activity"/>
    <property type="evidence" value="ECO:0007669"/>
    <property type="project" value="UniProtKB-EC"/>
</dbReference>
<keyword evidence="12" id="KW-0396">Initiation factor</keyword>
<dbReference type="SUPFAM" id="SSF82199">
    <property type="entry name" value="SET domain"/>
    <property type="match status" value="1"/>
</dbReference>
<dbReference type="PROSITE" id="PS50280">
    <property type="entry name" value="SET"/>
    <property type="match status" value="1"/>
</dbReference>
<feature type="domain" description="Post-SET" evidence="11">
    <location>
        <begin position="371"/>
        <end position="387"/>
    </location>
</feature>
<keyword evidence="12" id="KW-0648">Protein biosynthesis</keyword>
<evidence type="ECO:0000313" key="12">
    <source>
        <dbReference type="EMBL" id="KAJ1921058.1"/>
    </source>
</evidence>
<dbReference type="EMBL" id="JANBPU010000007">
    <property type="protein sequence ID" value="KAJ1921058.1"/>
    <property type="molecule type" value="Genomic_DNA"/>
</dbReference>
<dbReference type="Pfam" id="PF00856">
    <property type="entry name" value="SET"/>
    <property type="match status" value="1"/>
</dbReference>
<dbReference type="InterPro" id="IPR050973">
    <property type="entry name" value="H3K9_Histone-Lys_N-MTase"/>
</dbReference>
<evidence type="ECO:0000256" key="2">
    <source>
        <dbReference type="ARBA" id="ARBA00022454"/>
    </source>
</evidence>
<dbReference type="PANTHER" id="PTHR46223:SF4">
    <property type="entry name" value="HISTONE-LYSINE N-METHYLTRANSFERASE-RELATED"/>
    <property type="match status" value="1"/>
</dbReference>
<evidence type="ECO:0000256" key="5">
    <source>
        <dbReference type="ARBA" id="ARBA00022691"/>
    </source>
</evidence>
<dbReference type="PROSITE" id="PS50867">
    <property type="entry name" value="PRE_SET"/>
    <property type="match status" value="1"/>
</dbReference>
<dbReference type="Proteomes" id="UP001150538">
    <property type="component" value="Unassembled WGS sequence"/>
</dbReference>
<evidence type="ECO:0000256" key="1">
    <source>
        <dbReference type="ARBA" id="ARBA00004286"/>
    </source>
</evidence>
<dbReference type="InterPro" id="IPR007728">
    <property type="entry name" value="Pre-SET_dom"/>
</dbReference>
<gene>
    <name evidence="12" type="primary">eIF-2gamma</name>
    <name evidence="12" type="ORF">H4219_000916</name>
</gene>
<keyword evidence="13" id="KW-1185">Reference proteome</keyword>